<gene>
    <name evidence="2" type="ORF">K489DRAFT_379911</name>
</gene>
<organism evidence="2">
    <name type="scientific">Dissoconium aciculare CBS 342.82</name>
    <dbReference type="NCBI Taxonomy" id="1314786"/>
    <lineage>
        <taxon>Eukaryota</taxon>
        <taxon>Fungi</taxon>
        <taxon>Dikarya</taxon>
        <taxon>Ascomycota</taxon>
        <taxon>Pezizomycotina</taxon>
        <taxon>Dothideomycetes</taxon>
        <taxon>Dothideomycetidae</taxon>
        <taxon>Mycosphaerellales</taxon>
        <taxon>Dissoconiaceae</taxon>
        <taxon>Dissoconium</taxon>
    </lineage>
</organism>
<sequence length="117" mass="11971">MSLIPAHKCSLARMSSGNPSSNQCRCLEADRDRRLGASVMANASGTAAAAVNTTAAAESSLVAILAINTALGRVGQKLGGYCNGCSGCHKQHGDEDGSLHDFPGSGDLEGREKVVKL</sequence>
<dbReference type="RefSeq" id="XP_033460946.1">
    <property type="nucleotide sequence ID" value="XM_033604762.1"/>
</dbReference>
<reference evidence="2" key="1">
    <citation type="submission" date="2020-01" db="EMBL/GenBank/DDBJ databases">
        <authorList>
            <consortium name="DOE Joint Genome Institute"/>
            <person name="Haridas S."/>
            <person name="Albert R."/>
            <person name="Binder M."/>
            <person name="Bloem J."/>
            <person name="Labutti K."/>
            <person name="Salamov A."/>
            <person name="Andreopoulos B."/>
            <person name="Baker S.E."/>
            <person name="Barry K."/>
            <person name="Bills G."/>
            <person name="Bluhm B.H."/>
            <person name="Cannon C."/>
            <person name="Castanera R."/>
            <person name="Culley D.E."/>
            <person name="Daum C."/>
            <person name="Ezra D."/>
            <person name="Gonzalez J.B."/>
            <person name="Henrissat B."/>
            <person name="Kuo A."/>
            <person name="Liang C."/>
            <person name="Lipzen A."/>
            <person name="Lutzoni F."/>
            <person name="Magnuson J."/>
            <person name="Mondo S."/>
            <person name="Nolan M."/>
            <person name="Ohm R."/>
            <person name="Pangilinan J."/>
            <person name="Park H.-J."/>
            <person name="Ramirez L."/>
            <person name="Alfaro M."/>
            <person name="Sun H."/>
            <person name="Tritt A."/>
            <person name="Yoshinaga Y."/>
            <person name="Zwiers L.-H."/>
            <person name="Turgeon B.G."/>
            <person name="Goodwin S.B."/>
            <person name="Spatafora J.W."/>
            <person name="Crous P.W."/>
            <person name="Grigoriev I.V."/>
        </authorList>
    </citation>
    <scope>NUCLEOTIDE SEQUENCE</scope>
    <source>
        <strain evidence="2">CBS 342.82</strain>
    </source>
</reference>
<name>A0A6J3M7C7_9PEZI</name>
<reference evidence="2" key="3">
    <citation type="submission" date="2025-08" db="UniProtKB">
        <authorList>
            <consortium name="RefSeq"/>
        </authorList>
    </citation>
    <scope>IDENTIFICATION</scope>
    <source>
        <strain evidence="2">CBS 342.82</strain>
    </source>
</reference>
<dbReference type="AlphaFoldDB" id="A0A6J3M7C7"/>
<accession>A0A6J3M7C7</accession>
<keyword evidence="1" id="KW-1185">Reference proteome</keyword>
<proteinExistence type="predicted"/>
<dbReference type="GeneID" id="54362562"/>
<evidence type="ECO:0000313" key="1">
    <source>
        <dbReference type="Proteomes" id="UP000504637"/>
    </source>
</evidence>
<dbReference type="Proteomes" id="UP000504637">
    <property type="component" value="Unplaced"/>
</dbReference>
<reference evidence="2" key="2">
    <citation type="submission" date="2020-04" db="EMBL/GenBank/DDBJ databases">
        <authorList>
            <consortium name="NCBI Genome Project"/>
        </authorList>
    </citation>
    <scope>NUCLEOTIDE SEQUENCE</scope>
    <source>
        <strain evidence="2">CBS 342.82</strain>
    </source>
</reference>
<protein>
    <submittedName>
        <fullName evidence="2">Uncharacterized protein</fullName>
    </submittedName>
</protein>
<evidence type="ECO:0000313" key="2">
    <source>
        <dbReference type="RefSeq" id="XP_033460946.1"/>
    </source>
</evidence>